<evidence type="ECO:0000313" key="4">
    <source>
        <dbReference type="EMBL" id="GGG98785.1"/>
    </source>
</evidence>
<keyword evidence="1" id="KW-0597">Phosphoprotein</keyword>
<reference evidence="4" key="2">
    <citation type="submission" date="2020-09" db="EMBL/GenBank/DDBJ databases">
        <authorList>
            <person name="Sun Q."/>
            <person name="Zhou Y."/>
        </authorList>
    </citation>
    <scope>NUCLEOTIDE SEQUENCE</scope>
    <source>
        <strain evidence="4">CGMCC 1.15763</strain>
    </source>
</reference>
<dbReference type="InterPro" id="IPR001789">
    <property type="entry name" value="Sig_transdc_resp-reg_receiver"/>
</dbReference>
<dbReference type="SUPFAM" id="SSF52172">
    <property type="entry name" value="CheY-like"/>
    <property type="match status" value="1"/>
</dbReference>
<keyword evidence="5" id="KW-1185">Reference proteome</keyword>
<dbReference type="InterPro" id="IPR011006">
    <property type="entry name" value="CheY-like_superfamily"/>
</dbReference>
<name>A0A917I0S7_9FLAO</name>
<feature type="modified residue" description="4-aspartylphosphate" evidence="1">
    <location>
        <position position="123"/>
    </location>
</feature>
<evidence type="ECO:0000259" key="3">
    <source>
        <dbReference type="PROSITE" id="PS50110"/>
    </source>
</evidence>
<dbReference type="Gene3D" id="3.40.50.2300">
    <property type="match status" value="1"/>
</dbReference>
<evidence type="ECO:0000256" key="2">
    <source>
        <dbReference type="SAM" id="MobiDB-lite"/>
    </source>
</evidence>
<accession>A0A917I0S7</accession>
<dbReference type="AlphaFoldDB" id="A0A917I0S7"/>
<dbReference type="Proteomes" id="UP000633278">
    <property type="component" value="Unassembled WGS sequence"/>
</dbReference>
<protein>
    <submittedName>
        <fullName evidence="4">Transcriptional regulator</fullName>
    </submittedName>
</protein>
<dbReference type="GO" id="GO:0000160">
    <property type="term" value="P:phosphorelay signal transduction system"/>
    <property type="evidence" value="ECO:0007669"/>
    <property type="project" value="InterPro"/>
</dbReference>
<gene>
    <name evidence="4" type="ORF">GCM10011416_16270</name>
</gene>
<feature type="domain" description="Response regulatory" evidence="3">
    <location>
        <begin position="75"/>
        <end position="192"/>
    </location>
</feature>
<dbReference type="RefSeq" id="WP_188598827.1">
    <property type="nucleotide sequence ID" value="NZ_BMJW01000002.1"/>
</dbReference>
<feature type="region of interest" description="Disordered" evidence="2">
    <location>
        <begin position="36"/>
        <end position="65"/>
    </location>
</feature>
<dbReference type="EMBL" id="BMJW01000002">
    <property type="protein sequence ID" value="GGG98785.1"/>
    <property type="molecule type" value="Genomic_DNA"/>
</dbReference>
<evidence type="ECO:0000313" key="5">
    <source>
        <dbReference type="Proteomes" id="UP000633278"/>
    </source>
</evidence>
<organism evidence="4 5">
    <name type="scientific">Polaribacter pacificus</name>
    <dbReference type="NCBI Taxonomy" id="1775173"/>
    <lineage>
        <taxon>Bacteria</taxon>
        <taxon>Pseudomonadati</taxon>
        <taxon>Bacteroidota</taxon>
        <taxon>Flavobacteriia</taxon>
        <taxon>Flavobacteriales</taxon>
        <taxon>Flavobacteriaceae</taxon>
    </lineage>
</organism>
<comment type="caution">
    <text evidence="4">The sequence shown here is derived from an EMBL/GenBank/DDBJ whole genome shotgun (WGS) entry which is preliminary data.</text>
</comment>
<evidence type="ECO:0000256" key="1">
    <source>
        <dbReference type="PROSITE-ProRule" id="PRU00169"/>
    </source>
</evidence>
<feature type="compositionally biased region" description="Low complexity" evidence="2">
    <location>
        <begin position="45"/>
        <end position="54"/>
    </location>
</feature>
<sequence>MIEFLKENYEWLFGGIGVTTLFLILDKIVFKSKKKSEKGDKNKNKNSITITNNIGKQETEEKPKIESKKDKSNLRILFIDDQHTKFKMVSILKKSGWKNTNSVKDITDLDDYKAKEADIIFVDINGVGKTLFKDEGLGLASALKKKYPKKKIVIYSAETKGDRFHKALREVDDCLSKNAEPYQFINLIETLCQ</sequence>
<proteinExistence type="predicted"/>
<dbReference type="PROSITE" id="PS50110">
    <property type="entry name" value="RESPONSE_REGULATORY"/>
    <property type="match status" value="1"/>
</dbReference>
<reference evidence="4" key="1">
    <citation type="journal article" date="2014" name="Int. J. Syst. Evol. Microbiol.">
        <title>Complete genome sequence of Corynebacterium casei LMG S-19264T (=DSM 44701T), isolated from a smear-ripened cheese.</title>
        <authorList>
            <consortium name="US DOE Joint Genome Institute (JGI-PGF)"/>
            <person name="Walter F."/>
            <person name="Albersmeier A."/>
            <person name="Kalinowski J."/>
            <person name="Ruckert C."/>
        </authorList>
    </citation>
    <scope>NUCLEOTIDE SEQUENCE</scope>
    <source>
        <strain evidence="4">CGMCC 1.15763</strain>
    </source>
</reference>